<dbReference type="GO" id="GO:0008859">
    <property type="term" value="F:exoribonuclease II activity"/>
    <property type="evidence" value="ECO:0007669"/>
    <property type="project" value="UniProtKB-EC"/>
</dbReference>
<dbReference type="InterPro" id="IPR012340">
    <property type="entry name" value="NA-bd_OB-fold"/>
</dbReference>
<dbReference type="GO" id="GO:0006402">
    <property type="term" value="P:mRNA catabolic process"/>
    <property type="evidence" value="ECO:0007669"/>
    <property type="project" value="TreeGrafter"/>
</dbReference>
<feature type="domain" description="RNB" evidence="1">
    <location>
        <begin position="54"/>
        <end position="373"/>
    </location>
</feature>
<dbReference type="PANTHER" id="PTHR23355:SF9">
    <property type="entry name" value="DIS3-LIKE EXONUCLEASE 2"/>
    <property type="match status" value="1"/>
</dbReference>
<dbReference type="SUPFAM" id="SSF50249">
    <property type="entry name" value="Nucleic acid-binding proteins"/>
    <property type="match status" value="1"/>
</dbReference>
<keyword evidence="2" id="KW-0378">Hydrolase</keyword>
<protein>
    <submittedName>
        <fullName evidence="2">Ribonuclease R</fullName>
        <ecNumber evidence="2">3.1.13.1</ecNumber>
    </submittedName>
</protein>
<dbReference type="EMBL" id="LR134406">
    <property type="protein sequence ID" value="VEH69863.1"/>
    <property type="molecule type" value="Genomic_DNA"/>
</dbReference>
<evidence type="ECO:0000313" key="3">
    <source>
        <dbReference type="Proteomes" id="UP000273044"/>
    </source>
</evidence>
<evidence type="ECO:0000313" key="2">
    <source>
        <dbReference type="EMBL" id="VEH69863.1"/>
    </source>
</evidence>
<gene>
    <name evidence="2" type="primary">rnr</name>
    <name evidence="2" type="ORF">NCTC12967_01141</name>
</gene>
<sequence length="480" mass="51192">MPSPDLRVSPGIPHALSKGLALLRGRLDVSADFPGKALEEVDGLRDNPPGFPGHADRTAVELVTVDPAASKDLDQAIRIERNGSGYRVHYAIADVAAWVRPGSALEAEAMRRGETLYAPGAKVPLYPDSFSEGIGSLLADGRPRPAVLWTHDLDADGVPTRVGVERALVCSHAKLSYEEVQADADAGRAHPSVALLSVVGELRQRLEAERGGVSLNLPGQEIVAENGTWLTRFRSSLPVERHNAQVSLLTGMVAAELMVGAAVGILRTLPAASPEAIDRLRLSAGALGVDWPVAQSYPDFVRGLEPGEPAELAVLARCTSLFRGAGYRSFDGSLPGDDLGHSALAARYSHVTAPLRRLVDRFASEICVSIGQGEPVPGWVRENLAGLPELMAASNRRARSWEHSVVDLAEALVLQKRVGEVFDAVLIDVNPRSGMGTFQIADPAVEAKLPAEGREPGRAVRVRLDEVDLSEGRTVFSHAV</sequence>
<name>A0A448MXL0_9ACTN</name>
<dbReference type="EC" id="3.1.13.1" evidence="2"/>
<evidence type="ECO:0000259" key="1">
    <source>
        <dbReference type="SMART" id="SM00955"/>
    </source>
</evidence>
<organism evidence="2 3">
    <name type="scientific">Arachnia propionica</name>
    <dbReference type="NCBI Taxonomy" id="1750"/>
    <lineage>
        <taxon>Bacteria</taxon>
        <taxon>Bacillati</taxon>
        <taxon>Actinomycetota</taxon>
        <taxon>Actinomycetes</taxon>
        <taxon>Propionibacteriales</taxon>
        <taxon>Propionibacteriaceae</taxon>
        <taxon>Arachnia</taxon>
    </lineage>
</organism>
<dbReference type="GO" id="GO:0003723">
    <property type="term" value="F:RNA binding"/>
    <property type="evidence" value="ECO:0007669"/>
    <property type="project" value="InterPro"/>
</dbReference>
<dbReference type="AlphaFoldDB" id="A0A448MXL0"/>
<dbReference type="PANTHER" id="PTHR23355">
    <property type="entry name" value="RIBONUCLEASE"/>
    <property type="match status" value="1"/>
</dbReference>
<dbReference type="Proteomes" id="UP000273044">
    <property type="component" value="Chromosome"/>
</dbReference>
<accession>A0A448MXL0</accession>
<dbReference type="SMART" id="SM00955">
    <property type="entry name" value="RNB"/>
    <property type="match status" value="1"/>
</dbReference>
<dbReference type="GO" id="GO:0005829">
    <property type="term" value="C:cytosol"/>
    <property type="evidence" value="ECO:0007669"/>
    <property type="project" value="TreeGrafter"/>
</dbReference>
<keyword evidence="3" id="KW-1185">Reference proteome</keyword>
<reference evidence="2 3" key="1">
    <citation type="submission" date="2018-12" db="EMBL/GenBank/DDBJ databases">
        <authorList>
            <consortium name="Pathogen Informatics"/>
        </authorList>
    </citation>
    <scope>NUCLEOTIDE SEQUENCE [LARGE SCALE GENOMIC DNA]</scope>
    <source>
        <strain evidence="2 3">NCTC12967</strain>
    </source>
</reference>
<dbReference type="InterPro" id="IPR050180">
    <property type="entry name" value="RNR_Ribonuclease"/>
</dbReference>
<proteinExistence type="predicted"/>
<dbReference type="InterPro" id="IPR040596">
    <property type="entry name" value="RNase_II_C_S1"/>
</dbReference>
<dbReference type="Pfam" id="PF18614">
    <property type="entry name" value="RNase_II_C_S1"/>
    <property type="match status" value="1"/>
</dbReference>
<dbReference type="Pfam" id="PF00773">
    <property type="entry name" value="RNB"/>
    <property type="match status" value="1"/>
</dbReference>
<dbReference type="InterPro" id="IPR001900">
    <property type="entry name" value="RNase_II/R"/>
</dbReference>